<feature type="transmembrane region" description="Helical" evidence="1">
    <location>
        <begin position="70"/>
        <end position="88"/>
    </location>
</feature>
<dbReference type="PANTHER" id="PTHR23547">
    <property type="entry name" value="MAJOR FACILITATOR SUPERFAMILY DOMAIN, GENERAL SUBSTRATE TRANSPORTER"/>
    <property type="match status" value="1"/>
</dbReference>
<dbReference type="KEGG" id="bpg:Bathy03g01650"/>
<feature type="transmembrane region" description="Helical" evidence="1">
    <location>
        <begin position="394"/>
        <end position="417"/>
    </location>
</feature>
<dbReference type="AlphaFoldDB" id="K8F267"/>
<feature type="transmembrane region" description="Helical" evidence="1">
    <location>
        <begin position="424"/>
        <end position="442"/>
    </location>
</feature>
<accession>K8F267</accession>
<dbReference type="Pfam" id="PF07690">
    <property type="entry name" value="MFS_1"/>
    <property type="match status" value="1"/>
</dbReference>
<feature type="transmembrane region" description="Helical" evidence="1">
    <location>
        <begin position="100"/>
        <end position="118"/>
    </location>
</feature>
<keyword evidence="3" id="KW-1185">Reference proteome</keyword>
<dbReference type="InterPro" id="IPR036259">
    <property type="entry name" value="MFS_trans_sf"/>
</dbReference>
<keyword evidence="1" id="KW-0472">Membrane</keyword>
<feature type="transmembrane region" description="Helical" evidence="1">
    <location>
        <begin position="355"/>
        <end position="374"/>
    </location>
</feature>
<feature type="transmembrane region" description="Helical" evidence="1">
    <location>
        <begin position="32"/>
        <end position="58"/>
    </location>
</feature>
<dbReference type="eggNOG" id="ENOG502QSJF">
    <property type="taxonomic scope" value="Eukaryota"/>
</dbReference>
<dbReference type="OrthoDB" id="196955at2759"/>
<gene>
    <name evidence="2" type="ORF">Bathy03g01650</name>
</gene>
<dbReference type="InterPro" id="IPR047769">
    <property type="entry name" value="MFS_ArsJ"/>
</dbReference>
<evidence type="ECO:0000313" key="2">
    <source>
        <dbReference type="EMBL" id="CCO15628.1"/>
    </source>
</evidence>
<reference evidence="2 3" key="1">
    <citation type="submission" date="2011-10" db="EMBL/GenBank/DDBJ databases">
        <authorList>
            <person name="Genoscope - CEA"/>
        </authorList>
    </citation>
    <scope>NUCLEOTIDE SEQUENCE [LARGE SCALE GENOMIC DNA]</scope>
    <source>
        <strain evidence="2 3">RCC 1105</strain>
    </source>
</reference>
<keyword evidence="1" id="KW-0812">Transmembrane</keyword>
<dbReference type="RefSeq" id="XP_007514191.1">
    <property type="nucleotide sequence ID" value="XM_007514129.1"/>
</dbReference>
<dbReference type="SUPFAM" id="SSF103473">
    <property type="entry name" value="MFS general substrate transporter"/>
    <property type="match status" value="1"/>
</dbReference>
<dbReference type="InterPro" id="IPR011701">
    <property type="entry name" value="MFS"/>
</dbReference>
<dbReference type="Proteomes" id="UP000198341">
    <property type="component" value="Chromosome 3"/>
</dbReference>
<dbReference type="Gene3D" id="1.20.1250.20">
    <property type="entry name" value="MFS general substrate transporter like domains"/>
    <property type="match status" value="1"/>
</dbReference>
<evidence type="ECO:0000313" key="3">
    <source>
        <dbReference type="Proteomes" id="UP000198341"/>
    </source>
</evidence>
<proteinExistence type="predicted"/>
<organism evidence="2 3">
    <name type="scientific">Bathycoccus prasinos</name>
    <dbReference type="NCBI Taxonomy" id="41875"/>
    <lineage>
        <taxon>Eukaryota</taxon>
        <taxon>Viridiplantae</taxon>
        <taxon>Chlorophyta</taxon>
        <taxon>Mamiellophyceae</taxon>
        <taxon>Mamiellales</taxon>
        <taxon>Bathycoccaceae</taxon>
        <taxon>Bathycoccus</taxon>
    </lineage>
</organism>
<dbReference type="PANTHER" id="PTHR23547:SF1">
    <property type="entry name" value="MAJOR FACILITATOR SUPERFAMILY MFS_1"/>
    <property type="match status" value="1"/>
</dbReference>
<dbReference type="GO" id="GO:0022857">
    <property type="term" value="F:transmembrane transporter activity"/>
    <property type="evidence" value="ECO:0007669"/>
    <property type="project" value="InterPro"/>
</dbReference>
<name>K8F267_9CHLO</name>
<feature type="transmembrane region" description="Helical" evidence="1">
    <location>
        <begin position="275"/>
        <end position="295"/>
    </location>
</feature>
<protein>
    <submittedName>
        <fullName evidence="2">Major facilitator transporter</fullName>
    </submittedName>
</protein>
<dbReference type="EMBL" id="FO082276">
    <property type="protein sequence ID" value="CCO15628.1"/>
    <property type="molecule type" value="Genomic_DNA"/>
</dbReference>
<sequence>MKISEGEGGSGGTDAETLRVNAEKEKKQPHALFPFAIVSITYILFTITDGAVRMIVLLHAYGKSFTAMEIAIMFSLYELMGVLTNLIAGIMGARWGIRMTLLVGLCLQIVGLSALFAWDDKWSKMEAIAYVTGAQALCGIAKDLTKLGGKTVTKLVTPDEKQNRLFVLVSGLTGLKNSFKGVGYFLGAWLLTISYATSLIVMIALIVIALPFGFFGLSKDLGRVGKENVTLKKALTQNRNTKYLSLSRVFLFGSRDLWFEIPLPFFLRDSIGGMGWSRSAVGAMLAGYIIVYGQLQSWTPALVLKPLKQSPPNKRVAVLWNVLLVLCPLFLGACVSTELFDSKKDEEKYETERAVLVVLGIAFFAFLFAVNSAIHSYLVVRYAEGNKLSMSVGFYYMANAFGRLFGTILSGVIYTAFENDVRTGFAVCFWASSASVLLSAFFETFLEDEGDDASVGDAEK</sequence>
<evidence type="ECO:0000256" key="1">
    <source>
        <dbReference type="SAM" id="Phobius"/>
    </source>
</evidence>
<dbReference type="GeneID" id="19016703"/>
<feature type="transmembrane region" description="Helical" evidence="1">
    <location>
        <begin position="184"/>
        <end position="217"/>
    </location>
</feature>
<feature type="transmembrane region" description="Helical" evidence="1">
    <location>
        <begin position="315"/>
        <end position="335"/>
    </location>
</feature>
<keyword evidence="1" id="KW-1133">Transmembrane helix</keyword>